<dbReference type="Proteomes" id="UP001302602">
    <property type="component" value="Unassembled WGS sequence"/>
</dbReference>
<dbReference type="RefSeq" id="XP_062646746.1">
    <property type="nucleotide sequence ID" value="XM_062792988.1"/>
</dbReference>
<dbReference type="AlphaFoldDB" id="A0AAN6Z2A9"/>
<evidence type="ECO:0008006" key="4">
    <source>
        <dbReference type="Google" id="ProtNLM"/>
    </source>
</evidence>
<evidence type="ECO:0000313" key="2">
    <source>
        <dbReference type="EMBL" id="KAK4122975.1"/>
    </source>
</evidence>
<reference evidence="2" key="2">
    <citation type="submission" date="2023-05" db="EMBL/GenBank/DDBJ databases">
        <authorList>
            <consortium name="Lawrence Berkeley National Laboratory"/>
            <person name="Steindorff A."/>
            <person name="Hensen N."/>
            <person name="Bonometti L."/>
            <person name="Westerberg I."/>
            <person name="Brannstrom I.O."/>
            <person name="Guillou S."/>
            <person name="Cros-Aarteil S."/>
            <person name="Calhoun S."/>
            <person name="Haridas S."/>
            <person name="Kuo A."/>
            <person name="Mondo S."/>
            <person name="Pangilinan J."/>
            <person name="Riley R."/>
            <person name="Labutti K."/>
            <person name="Andreopoulos B."/>
            <person name="Lipzen A."/>
            <person name="Chen C."/>
            <person name="Yanf M."/>
            <person name="Daum C."/>
            <person name="Ng V."/>
            <person name="Clum A."/>
            <person name="Ohm R."/>
            <person name="Martin F."/>
            <person name="Silar P."/>
            <person name="Natvig D."/>
            <person name="Lalanne C."/>
            <person name="Gautier V."/>
            <person name="Ament-Velasquez S.L."/>
            <person name="Kruys A."/>
            <person name="Hutchinson M.I."/>
            <person name="Powell A.J."/>
            <person name="Barry K."/>
            <person name="Miller A.N."/>
            <person name="Grigoriev I.V."/>
            <person name="Debuchy R."/>
            <person name="Gladieux P."/>
            <person name="Thoren M.H."/>
            <person name="Johannesson H."/>
        </authorList>
    </citation>
    <scope>NUCLEOTIDE SEQUENCE</scope>
    <source>
        <strain evidence="2">CBS 731.68</strain>
    </source>
</reference>
<comment type="caution">
    <text evidence="2">The sequence shown here is derived from an EMBL/GenBank/DDBJ whole genome shotgun (WGS) entry which is preliminary data.</text>
</comment>
<protein>
    <recommendedName>
        <fullName evidence="4">Chitin-binding type-1 domain-containing protein</fullName>
    </recommendedName>
</protein>
<sequence length="75" mass="7592">MKVTATITCLFAAVAMAIPAPAPAPAGGVVDARHNEATLDKRGCPAGSACQSGQCYWSSCNSSGWCSWNPSGISC</sequence>
<dbReference type="GeneID" id="87829757"/>
<feature type="chain" id="PRO_5042930841" description="Chitin-binding type-1 domain-containing protein" evidence="1">
    <location>
        <begin position="18"/>
        <end position="75"/>
    </location>
</feature>
<keyword evidence="3" id="KW-1185">Reference proteome</keyword>
<dbReference type="EMBL" id="MU853229">
    <property type="protein sequence ID" value="KAK4122975.1"/>
    <property type="molecule type" value="Genomic_DNA"/>
</dbReference>
<keyword evidence="1" id="KW-0732">Signal</keyword>
<proteinExistence type="predicted"/>
<reference evidence="2" key="1">
    <citation type="journal article" date="2023" name="Mol. Phylogenet. Evol.">
        <title>Genome-scale phylogeny and comparative genomics of the fungal order Sordariales.</title>
        <authorList>
            <person name="Hensen N."/>
            <person name="Bonometti L."/>
            <person name="Westerberg I."/>
            <person name="Brannstrom I.O."/>
            <person name="Guillou S."/>
            <person name="Cros-Aarteil S."/>
            <person name="Calhoun S."/>
            <person name="Haridas S."/>
            <person name="Kuo A."/>
            <person name="Mondo S."/>
            <person name="Pangilinan J."/>
            <person name="Riley R."/>
            <person name="LaButti K."/>
            <person name="Andreopoulos B."/>
            <person name="Lipzen A."/>
            <person name="Chen C."/>
            <person name="Yan M."/>
            <person name="Daum C."/>
            <person name="Ng V."/>
            <person name="Clum A."/>
            <person name="Steindorff A."/>
            <person name="Ohm R.A."/>
            <person name="Martin F."/>
            <person name="Silar P."/>
            <person name="Natvig D.O."/>
            <person name="Lalanne C."/>
            <person name="Gautier V."/>
            <person name="Ament-Velasquez S.L."/>
            <person name="Kruys A."/>
            <person name="Hutchinson M.I."/>
            <person name="Powell A.J."/>
            <person name="Barry K."/>
            <person name="Miller A.N."/>
            <person name="Grigoriev I.V."/>
            <person name="Debuchy R."/>
            <person name="Gladieux P."/>
            <person name="Hiltunen Thoren M."/>
            <person name="Johannesson H."/>
        </authorList>
    </citation>
    <scope>NUCLEOTIDE SEQUENCE</scope>
    <source>
        <strain evidence="2">CBS 731.68</strain>
    </source>
</reference>
<organism evidence="2 3">
    <name type="scientific">Parathielavia appendiculata</name>
    <dbReference type="NCBI Taxonomy" id="2587402"/>
    <lineage>
        <taxon>Eukaryota</taxon>
        <taxon>Fungi</taxon>
        <taxon>Dikarya</taxon>
        <taxon>Ascomycota</taxon>
        <taxon>Pezizomycotina</taxon>
        <taxon>Sordariomycetes</taxon>
        <taxon>Sordariomycetidae</taxon>
        <taxon>Sordariales</taxon>
        <taxon>Chaetomiaceae</taxon>
        <taxon>Parathielavia</taxon>
    </lineage>
</organism>
<gene>
    <name evidence="2" type="ORF">N657DRAFT_645681</name>
</gene>
<feature type="signal peptide" evidence="1">
    <location>
        <begin position="1"/>
        <end position="17"/>
    </location>
</feature>
<evidence type="ECO:0000256" key="1">
    <source>
        <dbReference type="SAM" id="SignalP"/>
    </source>
</evidence>
<name>A0AAN6Z2A9_9PEZI</name>
<accession>A0AAN6Z2A9</accession>
<evidence type="ECO:0000313" key="3">
    <source>
        <dbReference type="Proteomes" id="UP001302602"/>
    </source>
</evidence>